<evidence type="ECO:0000256" key="3">
    <source>
        <dbReference type="ARBA" id="ARBA00023125"/>
    </source>
</evidence>
<evidence type="ECO:0000313" key="6">
    <source>
        <dbReference type="Proteomes" id="UP000725002"/>
    </source>
</evidence>
<name>A0A940IHV8_9BACT</name>
<dbReference type="InterPro" id="IPR036390">
    <property type="entry name" value="WH_DNA-bd_sf"/>
</dbReference>
<dbReference type="Gene3D" id="1.10.4040.10">
    <property type="entry name" value="Penicillinase repressor domain"/>
    <property type="match status" value="1"/>
</dbReference>
<dbReference type="Proteomes" id="UP000725002">
    <property type="component" value="Unassembled WGS sequence"/>
</dbReference>
<dbReference type="SUPFAM" id="SSF46785">
    <property type="entry name" value="Winged helix' DNA-binding domain"/>
    <property type="match status" value="1"/>
</dbReference>
<evidence type="ECO:0000256" key="4">
    <source>
        <dbReference type="ARBA" id="ARBA00023163"/>
    </source>
</evidence>
<comment type="similarity">
    <text evidence="1">Belongs to the BlaI transcriptional regulatory family.</text>
</comment>
<proteinExistence type="inferred from homology"/>
<evidence type="ECO:0000313" key="5">
    <source>
        <dbReference type="EMBL" id="MBO8483116.1"/>
    </source>
</evidence>
<dbReference type="InterPro" id="IPR005650">
    <property type="entry name" value="BlaI_family"/>
</dbReference>
<dbReference type="GO" id="GO:0003677">
    <property type="term" value="F:DNA binding"/>
    <property type="evidence" value="ECO:0007669"/>
    <property type="project" value="UniProtKB-KW"/>
</dbReference>
<keyword evidence="4" id="KW-0804">Transcription</keyword>
<sequence>MKNKDRLVKPSEKEEQILNIFWTAGPLFVKEVQDRLPEPKPHVNTVATMVRSLESKGYLGHESFGGAFRYHATVSEEEYKSDSFSELVGKYFKDSYRLAVSNLVRTEKLSAEDLKEILKELENLKS</sequence>
<protein>
    <submittedName>
        <fullName evidence="5">BlaI/MecI/CopY family transcriptional regulator</fullName>
    </submittedName>
</protein>
<dbReference type="Gene3D" id="1.10.10.10">
    <property type="entry name" value="Winged helix-like DNA-binding domain superfamily/Winged helix DNA-binding domain"/>
    <property type="match status" value="1"/>
</dbReference>
<dbReference type="InterPro" id="IPR036388">
    <property type="entry name" value="WH-like_DNA-bd_sf"/>
</dbReference>
<reference evidence="5" key="2">
    <citation type="journal article" date="2021" name="PeerJ">
        <title>Extensive microbial diversity within the chicken gut microbiome revealed by metagenomics and culture.</title>
        <authorList>
            <person name="Gilroy R."/>
            <person name="Ravi A."/>
            <person name="Getino M."/>
            <person name="Pursley I."/>
            <person name="Horton D.L."/>
            <person name="Alikhan N.F."/>
            <person name="Baker D."/>
            <person name="Gharbi K."/>
            <person name="Hall N."/>
            <person name="Watson M."/>
            <person name="Adriaenssens E.M."/>
            <person name="Foster-Nyarko E."/>
            <person name="Jarju S."/>
            <person name="Secka A."/>
            <person name="Antonio M."/>
            <person name="Oren A."/>
            <person name="Chaudhuri R.R."/>
            <person name="La Ragione R."/>
            <person name="Hildebrand F."/>
            <person name="Pallen M.J."/>
        </authorList>
    </citation>
    <scope>NUCLEOTIDE SEQUENCE</scope>
    <source>
        <strain evidence="5">G3-8215</strain>
    </source>
</reference>
<organism evidence="5 6">
    <name type="scientific">Candidatus Cryptobacteroides avicola</name>
    <dbReference type="NCBI Taxonomy" id="2840757"/>
    <lineage>
        <taxon>Bacteria</taxon>
        <taxon>Pseudomonadati</taxon>
        <taxon>Bacteroidota</taxon>
        <taxon>Bacteroidia</taxon>
        <taxon>Bacteroidales</taxon>
        <taxon>Candidatus Cryptobacteroides</taxon>
    </lineage>
</organism>
<evidence type="ECO:0000256" key="2">
    <source>
        <dbReference type="ARBA" id="ARBA00023015"/>
    </source>
</evidence>
<keyword evidence="3" id="KW-0238">DNA-binding</keyword>
<dbReference type="AlphaFoldDB" id="A0A940IHV8"/>
<dbReference type="GO" id="GO:0045892">
    <property type="term" value="P:negative regulation of DNA-templated transcription"/>
    <property type="evidence" value="ECO:0007669"/>
    <property type="project" value="InterPro"/>
</dbReference>
<keyword evidence="2" id="KW-0805">Transcription regulation</keyword>
<dbReference type="PIRSF" id="PIRSF019455">
    <property type="entry name" value="CopR_AtkY"/>
    <property type="match status" value="1"/>
</dbReference>
<dbReference type="Pfam" id="PF03965">
    <property type="entry name" value="Penicillinase_R"/>
    <property type="match status" value="1"/>
</dbReference>
<evidence type="ECO:0000256" key="1">
    <source>
        <dbReference type="ARBA" id="ARBA00011046"/>
    </source>
</evidence>
<dbReference type="EMBL" id="JADILV010000021">
    <property type="protein sequence ID" value="MBO8483116.1"/>
    <property type="molecule type" value="Genomic_DNA"/>
</dbReference>
<reference evidence="5" key="1">
    <citation type="submission" date="2020-10" db="EMBL/GenBank/DDBJ databases">
        <authorList>
            <person name="Gilroy R."/>
        </authorList>
    </citation>
    <scope>NUCLEOTIDE SEQUENCE</scope>
    <source>
        <strain evidence="5">G3-8215</strain>
    </source>
</reference>
<accession>A0A940IHV8</accession>
<gene>
    <name evidence="5" type="ORF">IAB75_03230</name>
</gene>
<comment type="caution">
    <text evidence="5">The sequence shown here is derived from an EMBL/GenBank/DDBJ whole genome shotgun (WGS) entry which is preliminary data.</text>
</comment>